<dbReference type="SUPFAM" id="SSF54862">
    <property type="entry name" value="4Fe-4S ferredoxins"/>
    <property type="match status" value="1"/>
</dbReference>
<dbReference type="InterPro" id="IPR017900">
    <property type="entry name" value="4Fe4S_Fe_S_CS"/>
</dbReference>
<feature type="domain" description="4Fe-4S ferredoxin-type" evidence="7">
    <location>
        <begin position="66"/>
        <end position="89"/>
    </location>
</feature>
<dbReference type="InterPro" id="IPR004017">
    <property type="entry name" value="Cys_rich_dom"/>
</dbReference>
<dbReference type="PANTHER" id="PTHR32479:SF17">
    <property type="entry name" value="GLYCOLATE OXIDASE IRON-SULFUR SUBUNIT"/>
    <property type="match status" value="1"/>
</dbReference>
<dbReference type="NCBIfam" id="NF008434">
    <property type="entry name" value="PRK11274.1"/>
    <property type="match status" value="1"/>
</dbReference>
<dbReference type="Pfam" id="PF02754">
    <property type="entry name" value="CCG"/>
    <property type="match status" value="2"/>
</dbReference>
<dbReference type="Gene3D" id="1.10.1060.10">
    <property type="entry name" value="Alpha-helical ferredoxin"/>
    <property type="match status" value="1"/>
</dbReference>
<evidence type="ECO:0000256" key="3">
    <source>
        <dbReference type="ARBA" id="ARBA00022737"/>
    </source>
</evidence>
<name>A0ABN8AJR7_9PROT</name>
<dbReference type="Proteomes" id="UP000839052">
    <property type="component" value="Chromosome"/>
</dbReference>
<comment type="catalytic activity">
    <reaction evidence="6">
        <text>(R)-lactate + A = pyruvate + AH2</text>
        <dbReference type="Rhea" id="RHEA:15089"/>
        <dbReference type="ChEBI" id="CHEBI:13193"/>
        <dbReference type="ChEBI" id="CHEBI:15361"/>
        <dbReference type="ChEBI" id="CHEBI:16004"/>
        <dbReference type="ChEBI" id="CHEBI:17499"/>
    </reaction>
</comment>
<comment type="function">
    <text evidence="6">Component of a complex that catalyzes the oxidation of glycolate to glyoxylate.</text>
</comment>
<feature type="domain" description="4Fe-4S ferredoxin-type" evidence="7">
    <location>
        <begin position="14"/>
        <end position="46"/>
    </location>
</feature>
<dbReference type="InterPro" id="IPR012257">
    <property type="entry name" value="Glc_ox_4Fe-4S"/>
</dbReference>
<dbReference type="GO" id="GO:0019154">
    <property type="term" value="F:glycolate dehydrogenase activity"/>
    <property type="evidence" value="ECO:0007669"/>
    <property type="project" value="UniProtKB-EC"/>
</dbReference>
<dbReference type="PROSITE" id="PS00198">
    <property type="entry name" value="4FE4S_FER_1"/>
    <property type="match status" value="1"/>
</dbReference>
<dbReference type="EMBL" id="OU912926">
    <property type="protein sequence ID" value="CAG9931817.1"/>
    <property type="molecule type" value="Genomic_DNA"/>
</dbReference>
<evidence type="ECO:0000256" key="1">
    <source>
        <dbReference type="ARBA" id="ARBA00022485"/>
    </source>
</evidence>
<reference evidence="8 9" key="1">
    <citation type="submission" date="2021-10" db="EMBL/GenBank/DDBJ databases">
        <authorList>
            <person name="Koch H."/>
        </authorList>
    </citation>
    <scope>NUCLEOTIDE SEQUENCE [LARGE SCALE GENOMIC DNA]</scope>
    <source>
        <strain evidence="8">6680</strain>
    </source>
</reference>
<dbReference type="InterPro" id="IPR009051">
    <property type="entry name" value="Helical_ferredxn"/>
</dbReference>
<sequence length="414" mass="45190">MQTAISPELLVNPEIAEANAILRSCVHCGFCNATCPTYQLLGNELDGPRGRIYLIKEMLEGNQSSEKTQLHLDRCLTCRACETTCPSGVQYGRLIDIGRQVIEERAPRPLWQKIVRRSLLAVLPYPKRFAFVLGISRVVRPLLPLSLQRKIPAQRSAQSVRPQATHPRSMLILEGCVQSLSAPNINTAAAYVLDKLGISLISASKAGCCGALNQHLADIDGAHDMMRRNIDAWWPYIEQGAEAIVMSSSGCGLMVKEYGITLKHDPNYAAKAARISELTRDLSEILGREDLSALADVGKGVRVAYQSSCTLQHGQKLPGVVETILQNCGYTLTPVADSHLCCGAAGTYTLMQPALSQQLLENKLSALQRGAAEVIATANIGCQLHLESAARLPVKHWIELLQPFPLQGETEEHL</sequence>
<keyword evidence="6" id="KW-0813">Transport</keyword>
<keyword evidence="5 6" id="KW-0411">Iron-sulfur</keyword>
<gene>
    <name evidence="8" type="primary">glcF</name>
    <name evidence="8" type="ORF">NTG6680_0564</name>
</gene>
<keyword evidence="4 6" id="KW-0408">Iron</keyword>
<proteinExistence type="predicted"/>
<evidence type="ECO:0000256" key="6">
    <source>
        <dbReference type="PIRNR" id="PIRNR000139"/>
    </source>
</evidence>
<comment type="cofactor">
    <cofactor evidence="6">
        <name>[4Fe-4S] cluster</name>
        <dbReference type="ChEBI" id="CHEBI:49883"/>
    </cofactor>
    <text evidence="6">Binds 2 [4Fe-4S] clusters.</text>
</comment>
<evidence type="ECO:0000256" key="2">
    <source>
        <dbReference type="ARBA" id="ARBA00022723"/>
    </source>
</evidence>
<keyword evidence="3" id="KW-0677">Repeat</keyword>
<dbReference type="Pfam" id="PF13183">
    <property type="entry name" value="Fer4_8"/>
    <property type="match status" value="1"/>
</dbReference>
<keyword evidence="9" id="KW-1185">Reference proteome</keyword>
<keyword evidence="8" id="KW-0560">Oxidoreductase</keyword>
<dbReference type="PROSITE" id="PS51379">
    <property type="entry name" value="4FE4S_FER_2"/>
    <property type="match status" value="2"/>
</dbReference>
<keyword evidence="2 6" id="KW-0479">Metal-binding</keyword>
<protein>
    <recommendedName>
        <fullName evidence="6">Glycolate oxidase iron-sulfur subunit</fullName>
        <ecNumber evidence="6">1.1.99.14</ecNumber>
    </recommendedName>
</protein>
<organism evidence="8 9">
    <name type="scientific">Candidatus Nitrotoga arctica</name>
    <dbReference type="NCBI Taxonomy" id="453162"/>
    <lineage>
        <taxon>Bacteria</taxon>
        <taxon>Pseudomonadati</taxon>
        <taxon>Pseudomonadota</taxon>
        <taxon>Betaproteobacteria</taxon>
        <taxon>Nitrosomonadales</taxon>
        <taxon>Gallionellaceae</taxon>
        <taxon>Candidatus Nitrotoga</taxon>
    </lineage>
</organism>
<dbReference type="PANTHER" id="PTHR32479">
    <property type="entry name" value="GLYCOLATE OXIDASE IRON-SULFUR SUBUNIT"/>
    <property type="match status" value="1"/>
</dbReference>
<evidence type="ECO:0000313" key="8">
    <source>
        <dbReference type="EMBL" id="CAG9931817.1"/>
    </source>
</evidence>
<evidence type="ECO:0000256" key="4">
    <source>
        <dbReference type="ARBA" id="ARBA00023004"/>
    </source>
</evidence>
<dbReference type="RefSeq" id="WP_239795867.1">
    <property type="nucleotide sequence ID" value="NZ_OU912926.1"/>
</dbReference>
<accession>A0ABN8AJR7</accession>
<evidence type="ECO:0000256" key="5">
    <source>
        <dbReference type="ARBA" id="ARBA00023014"/>
    </source>
</evidence>
<keyword evidence="1 6" id="KW-0004">4Fe-4S</keyword>
<dbReference type="PIRSF" id="PIRSF000139">
    <property type="entry name" value="Glc_ox_4Fe-4S"/>
    <property type="match status" value="1"/>
</dbReference>
<evidence type="ECO:0000259" key="7">
    <source>
        <dbReference type="PROSITE" id="PS51379"/>
    </source>
</evidence>
<dbReference type="EC" id="1.1.99.14" evidence="6"/>
<keyword evidence="6" id="KW-0249">Electron transport</keyword>
<evidence type="ECO:0000313" key="9">
    <source>
        <dbReference type="Proteomes" id="UP000839052"/>
    </source>
</evidence>
<comment type="catalytic activity">
    <reaction evidence="6">
        <text>glycolate + A = glyoxylate + AH2</text>
        <dbReference type="Rhea" id="RHEA:21264"/>
        <dbReference type="ChEBI" id="CHEBI:13193"/>
        <dbReference type="ChEBI" id="CHEBI:17499"/>
        <dbReference type="ChEBI" id="CHEBI:29805"/>
        <dbReference type="ChEBI" id="CHEBI:36655"/>
        <dbReference type="EC" id="1.1.99.14"/>
    </reaction>
</comment>
<dbReference type="InterPro" id="IPR017896">
    <property type="entry name" value="4Fe4S_Fe-S-bd"/>
</dbReference>